<gene>
    <name evidence="1" type="ORF">SAMN05216412_104241</name>
</gene>
<evidence type="ECO:0000313" key="1">
    <source>
        <dbReference type="EMBL" id="SET26816.1"/>
    </source>
</evidence>
<accession>A0A1I0D3Y4</accession>
<proteinExistence type="predicted"/>
<protein>
    <submittedName>
        <fullName evidence="1">Uncharacterized protein</fullName>
    </submittedName>
</protein>
<dbReference type="Proteomes" id="UP000183339">
    <property type="component" value="Unassembled WGS sequence"/>
</dbReference>
<reference evidence="1 2" key="1">
    <citation type="submission" date="2016-10" db="EMBL/GenBank/DDBJ databases">
        <authorList>
            <person name="de Groot N.N."/>
        </authorList>
    </citation>
    <scope>NUCLEOTIDE SEQUENCE [LARGE SCALE GENOMIC DNA]</scope>
    <source>
        <strain evidence="1 2">Nl7</strain>
    </source>
</reference>
<organism evidence="1 2">
    <name type="scientific">Nitrosospira multiformis</name>
    <dbReference type="NCBI Taxonomy" id="1231"/>
    <lineage>
        <taxon>Bacteria</taxon>
        <taxon>Pseudomonadati</taxon>
        <taxon>Pseudomonadota</taxon>
        <taxon>Betaproteobacteria</taxon>
        <taxon>Nitrosomonadales</taxon>
        <taxon>Nitrosomonadaceae</taxon>
        <taxon>Nitrosospira</taxon>
    </lineage>
</organism>
<evidence type="ECO:0000313" key="2">
    <source>
        <dbReference type="Proteomes" id="UP000183339"/>
    </source>
</evidence>
<name>A0A1I0D3Y4_9PROT</name>
<dbReference type="EMBL" id="FOHI01000004">
    <property type="protein sequence ID" value="SET26816.1"/>
    <property type="molecule type" value="Genomic_DNA"/>
</dbReference>
<dbReference type="AlphaFoldDB" id="A0A1I0D3Y4"/>
<sequence>MVLLIASDSAVRAASTAAAAPSPVTSVMPGVPATPGPVVPGVAPGTALTPLASPNALVSSTPAGRFEPAEGVQDEWHWAKFIVFTHN</sequence>